<dbReference type="PANTHER" id="PTHR38605:SF1">
    <property type="entry name" value="ATPASE"/>
    <property type="match status" value="1"/>
</dbReference>
<sequence>MNTKRFSKDTFDKFKSTAQKTLHRSLDQHIKLAVTGFSGSGKTAFITSLIKHLTSQTNKTNLPFFDVITEQRLIAVKQIPQRALDIPSFDYTSAVSCFLNDTPTWPSSTQRINTLTLALKFESRHVLKQHLSPVSTVYLELIDYPGEWLVDLPMLNQDYQAWSQAVFNVLKQPQYRGYAKAFLDMLASFDDDAAVDESILKQLSQHYQQLLVTLKAKTKIAQLQPGRMLIPGDLAGAPVLLFFPCVSAGEHSNDSQYSHLQSRFNAYKQQVVTPFYKQHFCQFDRQIVLVDVLSALSDGPDTLKEQEDALRNIVQVFDYGRSGLLKRLFYPKIDKVLFAANKCDHVNYEQQPLLAKLLHSMLHEQSNDLRFAGVEIDTMAISAVQSTQQKQVIEAGKSLNCIQGKPNNEQHTITFLPPEPPSHRLSRAQWPAQGFDFLSFAPLPAQEGRLSHVRLDHVLQFLLGDKLR</sequence>
<dbReference type="GO" id="GO:0016787">
    <property type="term" value="F:hydrolase activity"/>
    <property type="evidence" value="ECO:0007669"/>
    <property type="project" value="UniProtKB-KW"/>
</dbReference>
<evidence type="ECO:0000313" key="2">
    <source>
        <dbReference type="Proteomes" id="UP000307217"/>
    </source>
</evidence>
<accession>A0A5S3VB36</accession>
<keyword evidence="1" id="KW-0378">Hydrolase</keyword>
<dbReference type="InterPro" id="IPR007413">
    <property type="entry name" value="YcjX-like"/>
</dbReference>
<dbReference type="SUPFAM" id="SSF52540">
    <property type="entry name" value="P-loop containing nucleoside triphosphate hydrolases"/>
    <property type="match status" value="1"/>
</dbReference>
<evidence type="ECO:0000313" key="1">
    <source>
        <dbReference type="EMBL" id="TMO68966.1"/>
    </source>
</evidence>
<dbReference type="EMBL" id="PNBX01000027">
    <property type="protein sequence ID" value="TMO68966.1"/>
    <property type="molecule type" value="Genomic_DNA"/>
</dbReference>
<dbReference type="Proteomes" id="UP000307217">
    <property type="component" value="Unassembled WGS sequence"/>
</dbReference>
<dbReference type="PANTHER" id="PTHR38605">
    <property type="entry name" value="ATPASE-RELATED"/>
    <property type="match status" value="1"/>
</dbReference>
<dbReference type="OrthoDB" id="9777645at2"/>
<dbReference type="RefSeq" id="WP_138591229.1">
    <property type="nucleotide sequence ID" value="NZ_PNBX01000027.1"/>
</dbReference>
<proteinExistence type="predicted"/>
<dbReference type="PIRSF" id="PIRSF019381">
    <property type="entry name" value="YcjX"/>
    <property type="match status" value="1"/>
</dbReference>
<organism evidence="1 2">
    <name type="scientific">Pseudoalteromonas aurantia</name>
    <dbReference type="NCBI Taxonomy" id="43654"/>
    <lineage>
        <taxon>Bacteria</taxon>
        <taxon>Pseudomonadati</taxon>
        <taxon>Pseudomonadota</taxon>
        <taxon>Gammaproteobacteria</taxon>
        <taxon>Alteromonadales</taxon>
        <taxon>Pseudoalteromonadaceae</taxon>
        <taxon>Pseudoalteromonas</taxon>
    </lineage>
</organism>
<dbReference type="InterPro" id="IPR027417">
    <property type="entry name" value="P-loop_NTPase"/>
</dbReference>
<protein>
    <submittedName>
        <fullName evidence="1">Nucleoside triphosphate hydrolase</fullName>
    </submittedName>
</protein>
<dbReference type="Pfam" id="PF04317">
    <property type="entry name" value="DUF463"/>
    <property type="match status" value="1"/>
</dbReference>
<reference evidence="2" key="2">
    <citation type="submission" date="2019-06" db="EMBL/GenBank/DDBJ databases">
        <title>Co-occurence of chitin degradation, pigmentation and bioactivity in marine Pseudoalteromonas.</title>
        <authorList>
            <person name="Sonnenschein E.C."/>
            <person name="Bech P.K."/>
        </authorList>
    </citation>
    <scope>NUCLEOTIDE SEQUENCE [LARGE SCALE GENOMIC DNA]</scope>
    <source>
        <strain evidence="2">S3790</strain>
    </source>
</reference>
<dbReference type="AlphaFoldDB" id="A0A5S3VB36"/>
<comment type="caution">
    <text evidence="1">The sequence shown here is derived from an EMBL/GenBank/DDBJ whole genome shotgun (WGS) entry which is preliminary data.</text>
</comment>
<gene>
    <name evidence="1" type="ORF">CWC19_07135</name>
</gene>
<reference evidence="1 2" key="1">
    <citation type="submission" date="2018-01" db="EMBL/GenBank/DDBJ databases">
        <authorList>
            <person name="Paulsen S."/>
            <person name="Gram L.K."/>
        </authorList>
    </citation>
    <scope>NUCLEOTIDE SEQUENCE [LARGE SCALE GENOMIC DNA]</scope>
    <source>
        <strain evidence="1 2">S3790</strain>
    </source>
</reference>
<name>A0A5S3VB36_9GAMM</name>